<reference evidence="8 9" key="1">
    <citation type="submission" date="2017-06" db="EMBL/GenBank/DDBJ databases">
        <title>Novel microbial phyla capable of carbon fixation and sulfur reduction in deep-sea sediments.</title>
        <authorList>
            <person name="Huang J."/>
            <person name="Baker B."/>
            <person name="Wang Y."/>
        </authorList>
    </citation>
    <scope>NUCLEOTIDE SEQUENCE [LARGE SCALE GENOMIC DNA]</scope>
    <source>
        <strain evidence="8">B3_LCP</strain>
    </source>
</reference>
<evidence type="ECO:0000256" key="4">
    <source>
        <dbReference type="ARBA" id="ARBA00022927"/>
    </source>
</evidence>
<comment type="subcellular location">
    <subcellularLocation>
        <location evidence="1">Membrane</location>
        <topology evidence="1">Single-pass membrane protein</topology>
    </subcellularLocation>
</comment>
<keyword evidence="7" id="KW-0472">Membrane</keyword>
<organism evidence="8 9">
    <name type="scientific">candidate division LCP-89 bacterium B3_LCP</name>
    <dbReference type="NCBI Taxonomy" id="2012998"/>
    <lineage>
        <taxon>Bacteria</taxon>
        <taxon>Pseudomonadati</taxon>
        <taxon>Bacteria division LCP-89</taxon>
    </lineage>
</organism>
<evidence type="ECO:0000256" key="3">
    <source>
        <dbReference type="ARBA" id="ARBA00022692"/>
    </source>
</evidence>
<sequence length="67" mass="7481">MIPSGSELIIILFAVLILFGGKKIPGIARNIGKIIGDMQKATREFKREMDIDIMNDDDKNKPDSYKG</sequence>
<dbReference type="AlphaFoldDB" id="A0A532UZU4"/>
<dbReference type="InterPro" id="IPR003369">
    <property type="entry name" value="TatA/B/E"/>
</dbReference>
<dbReference type="GO" id="GO:0016020">
    <property type="term" value="C:membrane"/>
    <property type="evidence" value="ECO:0007669"/>
    <property type="project" value="UniProtKB-ARBA"/>
</dbReference>
<dbReference type="GO" id="GO:0015031">
    <property type="term" value="P:protein transport"/>
    <property type="evidence" value="ECO:0007669"/>
    <property type="project" value="UniProtKB-KW"/>
</dbReference>
<evidence type="ECO:0000313" key="9">
    <source>
        <dbReference type="Proteomes" id="UP000319619"/>
    </source>
</evidence>
<keyword evidence="6" id="KW-0811">Translocation</keyword>
<proteinExistence type="predicted"/>
<dbReference type="Gene3D" id="1.20.5.3310">
    <property type="match status" value="1"/>
</dbReference>
<dbReference type="Proteomes" id="UP000319619">
    <property type="component" value="Unassembled WGS sequence"/>
</dbReference>
<evidence type="ECO:0000256" key="7">
    <source>
        <dbReference type="ARBA" id="ARBA00023136"/>
    </source>
</evidence>
<keyword evidence="2" id="KW-0813">Transport</keyword>
<dbReference type="Pfam" id="PF02416">
    <property type="entry name" value="TatA_B_E"/>
    <property type="match status" value="1"/>
</dbReference>
<dbReference type="EMBL" id="NJBN01000005">
    <property type="protein sequence ID" value="TKJ40247.1"/>
    <property type="molecule type" value="Genomic_DNA"/>
</dbReference>
<evidence type="ECO:0000313" key="8">
    <source>
        <dbReference type="EMBL" id="TKJ40247.1"/>
    </source>
</evidence>
<comment type="caution">
    <text evidence="8">The sequence shown here is derived from an EMBL/GenBank/DDBJ whole genome shotgun (WGS) entry which is preliminary data.</text>
</comment>
<evidence type="ECO:0000256" key="6">
    <source>
        <dbReference type="ARBA" id="ARBA00023010"/>
    </source>
</evidence>
<evidence type="ECO:0000256" key="5">
    <source>
        <dbReference type="ARBA" id="ARBA00022989"/>
    </source>
</evidence>
<name>A0A532UZU4_UNCL8</name>
<gene>
    <name evidence="8" type="ORF">CEE37_07940</name>
</gene>
<evidence type="ECO:0000256" key="2">
    <source>
        <dbReference type="ARBA" id="ARBA00022448"/>
    </source>
</evidence>
<evidence type="ECO:0000256" key="1">
    <source>
        <dbReference type="ARBA" id="ARBA00004167"/>
    </source>
</evidence>
<accession>A0A532UZU4</accession>
<keyword evidence="4" id="KW-0653">Protein transport</keyword>
<keyword evidence="5" id="KW-1133">Transmembrane helix</keyword>
<keyword evidence="3" id="KW-0812">Transmembrane</keyword>
<protein>
    <submittedName>
        <fullName evidence="8">Twin-arginine translocase TatA/TatE family subunit</fullName>
    </submittedName>
</protein>